<organism evidence="5 6">
    <name type="scientific">Paenirhodobacter huangdaonensis</name>
    <dbReference type="NCBI Taxonomy" id="2501515"/>
    <lineage>
        <taxon>Bacteria</taxon>
        <taxon>Pseudomonadati</taxon>
        <taxon>Pseudomonadota</taxon>
        <taxon>Alphaproteobacteria</taxon>
        <taxon>Rhodobacterales</taxon>
        <taxon>Rhodobacter group</taxon>
        <taxon>Paenirhodobacter</taxon>
    </lineage>
</organism>
<dbReference type="Gene3D" id="3.40.50.720">
    <property type="entry name" value="NAD(P)-binding Rossmann-like Domain"/>
    <property type="match status" value="1"/>
</dbReference>
<reference evidence="5" key="1">
    <citation type="submission" date="2019-01" db="EMBL/GenBank/DDBJ databases">
        <title>Sinorhodobacter populi sp. nov. isolated from the symptomatic bark tissue of Populus euramericana canker.</title>
        <authorList>
            <person name="Xu G."/>
        </authorList>
    </citation>
    <scope>NUCLEOTIDE SEQUENCE [LARGE SCALE GENOMIC DNA]</scope>
    <source>
        <strain evidence="5">CGMCC 1.12963</strain>
    </source>
</reference>
<dbReference type="AlphaFoldDB" id="A0A443LGY6"/>
<dbReference type="PANTHER" id="PTHR24321:SF8">
    <property type="entry name" value="ESTRADIOL 17-BETA-DEHYDROGENASE 8-RELATED"/>
    <property type="match status" value="1"/>
</dbReference>
<dbReference type="PRINTS" id="PR00080">
    <property type="entry name" value="SDRFAMILY"/>
</dbReference>
<dbReference type="PROSITE" id="PS00061">
    <property type="entry name" value="ADH_SHORT"/>
    <property type="match status" value="1"/>
</dbReference>
<accession>A0A443LGY6</accession>
<dbReference type="GO" id="GO:0016491">
    <property type="term" value="F:oxidoreductase activity"/>
    <property type="evidence" value="ECO:0007669"/>
    <property type="project" value="UniProtKB-KW"/>
</dbReference>
<comment type="similarity">
    <text evidence="1">Belongs to the short-chain dehydrogenases/reductases (SDR) family.</text>
</comment>
<dbReference type="SUPFAM" id="SSF51735">
    <property type="entry name" value="NAD(P)-binding Rossmann-fold domains"/>
    <property type="match status" value="1"/>
</dbReference>
<dbReference type="SMART" id="SM00822">
    <property type="entry name" value="PKS_KR"/>
    <property type="match status" value="1"/>
</dbReference>
<dbReference type="InterPro" id="IPR020904">
    <property type="entry name" value="Sc_DH/Rdtase_CS"/>
</dbReference>
<name>A0A443LGY6_9RHOB</name>
<dbReference type="FunFam" id="3.40.50.720:FF:000084">
    <property type="entry name" value="Short-chain dehydrogenase reductase"/>
    <property type="match status" value="1"/>
</dbReference>
<dbReference type="Proteomes" id="UP000288071">
    <property type="component" value="Unassembled WGS sequence"/>
</dbReference>
<dbReference type="Pfam" id="PF13561">
    <property type="entry name" value="adh_short_C2"/>
    <property type="match status" value="1"/>
</dbReference>
<dbReference type="PRINTS" id="PR00081">
    <property type="entry name" value="GDHRDH"/>
</dbReference>
<evidence type="ECO:0000313" key="5">
    <source>
        <dbReference type="EMBL" id="RWR48393.1"/>
    </source>
</evidence>
<evidence type="ECO:0000259" key="4">
    <source>
        <dbReference type="SMART" id="SM00822"/>
    </source>
</evidence>
<keyword evidence="6" id="KW-1185">Reference proteome</keyword>
<dbReference type="InterPro" id="IPR057326">
    <property type="entry name" value="KR_dom"/>
</dbReference>
<proteinExistence type="inferred from homology"/>
<feature type="domain" description="Ketoreductase" evidence="4">
    <location>
        <begin position="8"/>
        <end position="186"/>
    </location>
</feature>
<sequence length="244" mass="25114">MTDAFGGKTLVITGATGAIASAVALQAAAQGARLVLGDIGAEALDALCAQIGAGRCAMLAGDVRDPENAAALVALARTRFGGIDALIPAAGIYRDRAFAEMSAQDWRETMEINLDAIFHLIRTALPALNPGAAIVNLTSIAAHRGSPRHAHYAATKGALLSLTRSLAQELAPQVRVNAVSPGIIETQMTRDLLAAHGGALRAATPLDRFGTAEEVARAILFLAGPASSFITGEVIHVNGGLYMD</sequence>
<dbReference type="CDD" id="cd05233">
    <property type="entry name" value="SDR_c"/>
    <property type="match status" value="1"/>
</dbReference>
<reference evidence="5" key="2">
    <citation type="submission" date="2019-01" db="EMBL/GenBank/DDBJ databases">
        <authorList>
            <person name="Li Y."/>
        </authorList>
    </citation>
    <scope>NUCLEOTIDE SEQUENCE [LARGE SCALE GENOMIC DNA]</scope>
    <source>
        <strain evidence="5">CGMCC 1.12963</strain>
    </source>
</reference>
<evidence type="ECO:0000256" key="1">
    <source>
        <dbReference type="ARBA" id="ARBA00006484"/>
    </source>
</evidence>
<dbReference type="EMBL" id="SAVA01000015">
    <property type="protein sequence ID" value="RWR48393.1"/>
    <property type="molecule type" value="Genomic_DNA"/>
</dbReference>
<keyword evidence="2" id="KW-0560">Oxidoreductase</keyword>
<dbReference type="RefSeq" id="WP_128157781.1">
    <property type="nucleotide sequence ID" value="NZ_JBHSOM010000019.1"/>
</dbReference>
<dbReference type="PANTHER" id="PTHR24321">
    <property type="entry name" value="DEHYDROGENASES, SHORT CHAIN"/>
    <property type="match status" value="1"/>
</dbReference>
<dbReference type="InterPro" id="IPR002347">
    <property type="entry name" value="SDR_fam"/>
</dbReference>
<comment type="caution">
    <text evidence="5">The sequence shown here is derived from an EMBL/GenBank/DDBJ whole genome shotgun (WGS) entry which is preliminary data.</text>
</comment>
<gene>
    <name evidence="5" type="ORF">EOW66_18340</name>
</gene>
<protein>
    <submittedName>
        <fullName evidence="5">SDR family oxidoreductase</fullName>
    </submittedName>
</protein>
<keyword evidence="3" id="KW-0520">NAD</keyword>
<evidence type="ECO:0000256" key="2">
    <source>
        <dbReference type="ARBA" id="ARBA00023002"/>
    </source>
</evidence>
<evidence type="ECO:0000313" key="6">
    <source>
        <dbReference type="Proteomes" id="UP000288071"/>
    </source>
</evidence>
<evidence type="ECO:0000256" key="3">
    <source>
        <dbReference type="ARBA" id="ARBA00023027"/>
    </source>
</evidence>
<dbReference type="InterPro" id="IPR036291">
    <property type="entry name" value="NAD(P)-bd_dom_sf"/>
</dbReference>